<accession>A0A9X1I3M4</accession>
<dbReference type="Proteomes" id="UP001139286">
    <property type="component" value="Unassembled WGS sequence"/>
</dbReference>
<evidence type="ECO:0000313" key="3">
    <source>
        <dbReference type="Proteomes" id="UP001139286"/>
    </source>
</evidence>
<dbReference type="InterPro" id="IPR004843">
    <property type="entry name" value="Calcineurin-like_PHP"/>
</dbReference>
<dbReference type="GO" id="GO:0016787">
    <property type="term" value="F:hydrolase activity"/>
    <property type="evidence" value="ECO:0007669"/>
    <property type="project" value="InterPro"/>
</dbReference>
<reference evidence="2" key="1">
    <citation type="submission" date="2021-10" db="EMBL/GenBank/DDBJ databases">
        <title>Tamlana sargassums sp. nov., and Tamlana laminarinivorans sp. nov., two new bacteria isolated from the brown alga.</title>
        <authorList>
            <person name="Li J."/>
        </authorList>
    </citation>
    <scope>NUCLEOTIDE SEQUENCE</scope>
    <source>
        <strain evidence="2">62-3</strain>
    </source>
</reference>
<dbReference type="AlphaFoldDB" id="A0A9X1I3M4"/>
<organism evidence="2 3">
    <name type="scientific">Neotamlana sargassicola</name>
    <dbReference type="NCBI Taxonomy" id="2883125"/>
    <lineage>
        <taxon>Bacteria</taxon>
        <taxon>Pseudomonadati</taxon>
        <taxon>Bacteroidota</taxon>
        <taxon>Flavobacteriia</taxon>
        <taxon>Flavobacteriales</taxon>
        <taxon>Flavobacteriaceae</taxon>
        <taxon>Neotamlana</taxon>
    </lineage>
</organism>
<name>A0A9X1I3M4_9FLAO</name>
<protein>
    <submittedName>
        <fullName evidence="2">Metallophosphoesterase</fullName>
    </submittedName>
</protein>
<dbReference type="PROSITE" id="PS51257">
    <property type="entry name" value="PROKAR_LIPOPROTEIN"/>
    <property type="match status" value="1"/>
</dbReference>
<dbReference type="SUPFAM" id="SSF56300">
    <property type="entry name" value="Metallo-dependent phosphatases"/>
    <property type="match status" value="1"/>
</dbReference>
<evidence type="ECO:0000259" key="1">
    <source>
        <dbReference type="Pfam" id="PF00149"/>
    </source>
</evidence>
<dbReference type="Pfam" id="PF00149">
    <property type="entry name" value="Metallophos"/>
    <property type="match status" value="1"/>
</dbReference>
<feature type="domain" description="Calcineurin-like phosphoesterase" evidence="1">
    <location>
        <begin position="32"/>
        <end position="253"/>
    </location>
</feature>
<dbReference type="InterPro" id="IPR029052">
    <property type="entry name" value="Metallo-depent_PP-like"/>
</dbReference>
<dbReference type="Gene3D" id="3.60.21.10">
    <property type="match status" value="1"/>
</dbReference>
<proteinExistence type="predicted"/>
<sequence>MKQFLLLFGLVISLFACKKEVKQAKQQSNSNFKIGIVADCQYCFCEPNSDFGRYYKKSTQKLAKAVAELNTYNLDYTVHLGDFIDKDFASFDSVLPIWNNLKSEHHHVLGNHDFSVADSLKGNVANKMGLQNRYYSIIKNNWRFIVLDGNDLSFFAALTQAKKTETDSMYNQLKSEGYKNIQKWNGGLSFEQLKWVKSELEQSVKNNENVGFYCHFPVAEKDTMHSLWNYNQFFKTIDNYNNVKFYFNGHNHAGGYFKRKGVHYVTYKGMVDFADSTAYSVATIFKDSILIKGFGRENSRNLKF</sequence>
<dbReference type="RefSeq" id="WP_226694166.1">
    <property type="nucleotide sequence ID" value="NZ_JAJAPX010000001.1"/>
</dbReference>
<dbReference type="EMBL" id="JAJAPX010000001">
    <property type="protein sequence ID" value="MCB4806667.1"/>
    <property type="molecule type" value="Genomic_DNA"/>
</dbReference>
<dbReference type="PANTHER" id="PTHR16509">
    <property type="match status" value="1"/>
</dbReference>
<dbReference type="PANTHER" id="PTHR16509:SF1">
    <property type="entry name" value="MANGANESE-DEPENDENT ADP-RIBOSE_CDP-ALCOHOL DIPHOSPHATASE"/>
    <property type="match status" value="1"/>
</dbReference>
<comment type="caution">
    <text evidence="2">The sequence shown here is derived from an EMBL/GenBank/DDBJ whole genome shotgun (WGS) entry which is preliminary data.</text>
</comment>
<gene>
    <name evidence="2" type="ORF">LG651_00275</name>
</gene>
<evidence type="ECO:0000313" key="2">
    <source>
        <dbReference type="EMBL" id="MCB4806667.1"/>
    </source>
</evidence>
<keyword evidence="3" id="KW-1185">Reference proteome</keyword>